<sequence length="77" mass="9256">MWTDLHIIKVYPIPNKSISQISNLHVSFQVPITIVIILKKRIYSIEHLTDVIYYIKFLRRRLYLGDTKMILHLYQSL</sequence>
<accession>A0A0K2UPG1</accession>
<protein>
    <submittedName>
        <fullName evidence="1">Uncharacterized protein</fullName>
    </submittedName>
</protein>
<dbReference type="AlphaFoldDB" id="A0A0K2UPG1"/>
<name>A0A0K2UPG1_LEPSM</name>
<dbReference type="EMBL" id="HACA01022260">
    <property type="protein sequence ID" value="CDW39621.1"/>
    <property type="molecule type" value="Transcribed_RNA"/>
</dbReference>
<organism evidence="1">
    <name type="scientific">Lepeophtheirus salmonis</name>
    <name type="common">Salmon louse</name>
    <name type="synonym">Caligus salmonis</name>
    <dbReference type="NCBI Taxonomy" id="72036"/>
    <lineage>
        <taxon>Eukaryota</taxon>
        <taxon>Metazoa</taxon>
        <taxon>Ecdysozoa</taxon>
        <taxon>Arthropoda</taxon>
        <taxon>Crustacea</taxon>
        <taxon>Multicrustacea</taxon>
        <taxon>Hexanauplia</taxon>
        <taxon>Copepoda</taxon>
        <taxon>Siphonostomatoida</taxon>
        <taxon>Caligidae</taxon>
        <taxon>Lepeophtheirus</taxon>
    </lineage>
</organism>
<reference evidence="1" key="1">
    <citation type="submission" date="2014-05" db="EMBL/GenBank/DDBJ databases">
        <authorList>
            <person name="Chronopoulou M."/>
        </authorList>
    </citation>
    <scope>NUCLEOTIDE SEQUENCE</scope>
    <source>
        <tissue evidence="1">Whole organism</tissue>
    </source>
</reference>
<evidence type="ECO:0000313" key="1">
    <source>
        <dbReference type="EMBL" id="CDW39621.1"/>
    </source>
</evidence>
<proteinExistence type="predicted"/>